<gene>
    <name evidence="3" type="ORF">LCGC14_0218910</name>
</gene>
<dbReference type="Pfam" id="PF09834">
    <property type="entry name" value="DUF2061"/>
    <property type="match status" value="1"/>
</dbReference>
<proteinExistence type="predicted"/>
<evidence type="ECO:0000259" key="2">
    <source>
        <dbReference type="Pfam" id="PF09834"/>
    </source>
</evidence>
<keyword evidence="1" id="KW-0812">Transmembrane</keyword>
<feature type="domain" description="DUF2061" evidence="2">
    <location>
        <begin position="1"/>
        <end position="52"/>
    </location>
</feature>
<sequence length="71" mass="8136">MLKTITFACMHFSIAFGVVYLLTGSILIGGTVALVEPAVNTVAFYFHEKIWKRYERRKQLVQREDSSLLQV</sequence>
<evidence type="ECO:0000313" key="3">
    <source>
        <dbReference type="EMBL" id="KKN91345.1"/>
    </source>
</evidence>
<reference evidence="3" key="1">
    <citation type="journal article" date="2015" name="Nature">
        <title>Complex archaea that bridge the gap between prokaryotes and eukaryotes.</title>
        <authorList>
            <person name="Spang A."/>
            <person name="Saw J.H."/>
            <person name="Jorgensen S.L."/>
            <person name="Zaremba-Niedzwiedzka K."/>
            <person name="Martijn J."/>
            <person name="Lind A.E."/>
            <person name="van Eijk R."/>
            <person name="Schleper C."/>
            <person name="Guy L."/>
            <person name="Ettema T.J."/>
        </authorList>
    </citation>
    <scope>NUCLEOTIDE SEQUENCE</scope>
</reference>
<accession>A0A0F9UDT5</accession>
<keyword evidence="1" id="KW-0472">Membrane</keyword>
<protein>
    <recommendedName>
        <fullName evidence="2">DUF2061 domain-containing protein</fullName>
    </recommendedName>
</protein>
<dbReference type="EMBL" id="LAZR01000104">
    <property type="protein sequence ID" value="KKN91345.1"/>
    <property type="molecule type" value="Genomic_DNA"/>
</dbReference>
<organism evidence="3">
    <name type="scientific">marine sediment metagenome</name>
    <dbReference type="NCBI Taxonomy" id="412755"/>
    <lineage>
        <taxon>unclassified sequences</taxon>
        <taxon>metagenomes</taxon>
        <taxon>ecological metagenomes</taxon>
    </lineage>
</organism>
<comment type="caution">
    <text evidence="3">The sequence shown here is derived from an EMBL/GenBank/DDBJ whole genome shotgun (WGS) entry which is preliminary data.</text>
</comment>
<feature type="transmembrane region" description="Helical" evidence="1">
    <location>
        <begin position="12"/>
        <end position="35"/>
    </location>
</feature>
<keyword evidence="1" id="KW-1133">Transmembrane helix</keyword>
<name>A0A0F9UDT5_9ZZZZ</name>
<evidence type="ECO:0000256" key="1">
    <source>
        <dbReference type="SAM" id="Phobius"/>
    </source>
</evidence>
<dbReference type="AlphaFoldDB" id="A0A0F9UDT5"/>
<dbReference type="InterPro" id="IPR018638">
    <property type="entry name" value="DUF2061_membrane"/>
</dbReference>